<protein>
    <recommendedName>
        <fullName evidence="11">Na(+)/H(+) antiporter NhaA</fullName>
    </recommendedName>
    <alternativeName>
        <fullName evidence="11">Sodium/proton antiporter NhaA</fullName>
    </alternativeName>
</protein>
<dbReference type="NCBIfam" id="TIGR00773">
    <property type="entry name" value="NhaA"/>
    <property type="match status" value="1"/>
</dbReference>
<evidence type="ECO:0000256" key="4">
    <source>
        <dbReference type="ARBA" id="ARBA00022475"/>
    </source>
</evidence>
<keyword evidence="4 11" id="KW-1003">Cell membrane</keyword>
<feature type="transmembrane region" description="Helical" evidence="11">
    <location>
        <begin position="106"/>
        <end position="124"/>
    </location>
</feature>
<feature type="transmembrane region" description="Helical" evidence="11">
    <location>
        <begin position="230"/>
        <end position="247"/>
    </location>
</feature>
<comment type="similarity">
    <text evidence="11">Belongs to the NhaA Na(+)/H(+) (TC 2.A.33) antiporter family.</text>
</comment>
<keyword evidence="3 11" id="KW-0050">Antiport</keyword>
<evidence type="ECO:0000256" key="9">
    <source>
        <dbReference type="ARBA" id="ARBA00023136"/>
    </source>
</evidence>
<dbReference type="Proteomes" id="UP000664617">
    <property type="component" value="Unassembled WGS sequence"/>
</dbReference>
<evidence type="ECO:0000313" key="13">
    <source>
        <dbReference type="Proteomes" id="UP000664617"/>
    </source>
</evidence>
<comment type="caution">
    <text evidence="12">The sequence shown here is derived from an EMBL/GenBank/DDBJ whole genome shotgun (WGS) entry which is preliminary data.</text>
</comment>
<comment type="catalytic activity">
    <reaction evidence="11">
        <text>Na(+)(in) + 2 H(+)(out) = Na(+)(out) + 2 H(+)(in)</text>
        <dbReference type="Rhea" id="RHEA:29251"/>
        <dbReference type="ChEBI" id="CHEBI:15378"/>
        <dbReference type="ChEBI" id="CHEBI:29101"/>
    </reaction>
</comment>
<feature type="transmembrane region" description="Helical" evidence="11">
    <location>
        <begin position="172"/>
        <end position="193"/>
    </location>
</feature>
<keyword evidence="6 11" id="KW-1133">Transmembrane helix</keyword>
<keyword evidence="9 11" id="KW-0472">Membrane</keyword>
<keyword evidence="13" id="KW-1185">Reference proteome</keyword>
<keyword evidence="8 11" id="KW-0406">Ion transport</keyword>
<dbReference type="EMBL" id="JAFMPK010000028">
    <property type="protein sequence ID" value="MBO0608871.1"/>
    <property type="molecule type" value="Genomic_DNA"/>
</dbReference>
<feature type="transmembrane region" description="Helical" evidence="11">
    <location>
        <begin position="254"/>
        <end position="270"/>
    </location>
</feature>
<dbReference type="HAMAP" id="MF_01844">
    <property type="entry name" value="NhaA"/>
    <property type="match status" value="1"/>
</dbReference>
<feature type="transmembrane region" description="Helical" evidence="11">
    <location>
        <begin position="411"/>
        <end position="431"/>
    </location>
</feature>
<feature type="transmembrane region" description="Helical" evidence="11">
    <location>
        <begin position="205"/>
        <end position="224"/>
    </location>
</feature>
<evidence type="ECO:0000313" key="12">
    <source>
        <dbReference type="EMBL" id="MBO0608871.1"/>
    </source>
</evidence>
<comment type="subcellular location">
    <subcellularLocation>
        <location evidence="1">Cell inner membrane</location>
        <topology evidence="1">Multi-pass membrane protein</topology>
    </subcellularLocation>
    <subcellularLocation>
        <location evidence="11">Cell membrane</location>
        <topology evidence="11">Multi-pass membrane protein</topology>
    </subcellularLocation>
</comment>
<dbReference type="Gene3D" id="1.20.1530.10">
    <property type="entry name" value="Na+/H+ antiporter like domain"/>
    <property type="match status" value="1"/>
</dbReference>
<feature type="transmembrane region" description="Helical" evidence="11">
    <location>
        <begin position="313"/>
        <end position="335"/>
    </location>
</feature>
<feature type="transmembrane region" description="Helical" evidence="11">
    <location>
        <begin position="377"/>
        <end position="399"/>
    </location>
</feature>
<evidence type="ECO:0000256" key="8">
    <source>
        <dbReference type="ARBA" id="ARBA00023065"/>
    </source>
</evidence>
<sequence length="466" mass="49284">MPRSPPSERPSWQRYVTGRVVGLDRTPGNEGACVTTSAAVEASGPVQKLRRWVSRETTGGGLLIGAAVIALLWANSPWLESYQGLAAITLGPAELFGLPVHLDLTLAEWAADGLLAVFFFVVGVELKHEFVAGSLRSPKEAGVPMLAAVGGMVLPALLYVGMIFAFGAGDLIHGWAIPTATDIAFALAVLAVFGKGLPVAIRTFLLTLAVVDDLLAIIVIAVFYTSEIHWWPLLGALACVALFGWHVRSGKPRWWILLPLAFLAWAFMHMSGVHATVAGVLCGFMVPAMARHGEPDTRTHTYEHHVRPWSSGLALPIFAFFSAGVSLVEGAGPAALVGQPVVPAIVVGLVLGKIIGVLGTTWLAIRLTPLRLASGIGVRDLLPVGLLAGIGFTVSLLISELSFGDAEHADGAKIAILIGSVIAALLGAVTLRWDARRARTADMNLDGIADDVRDFIGDEKDVREHG</sequence>
<comment type="function">
    <text evidence="11">Na(+)/H(+) antiporter that extrudes sodium in exchange for external protons.</text>
</comment>
<evidence type="ECO:0000256" key="1">
    <source>
        <dbReference type="ARBA" id="ARBA00004429"/>
    </source>
</evidence>
<keyword evidence="7 11" id="KW-0915">Sodium</keyword>
<evidence type="ECO:0000256" key="7">
    <source>
        <dbReference type="ARBA" id="ARBA00023053"/>
    </source>
</evidence>
<name>A0ABS3I796_9MICO</name>
<evidence type="ECO:0000256" key="5">
    <source>
        <dbReference type="ARBA" id="ARBA00022692"/>
    </source>
</evidence>
<dbReference type="PANTHER" id="PTHR30341:SF0">
    <property type="entry name" value="NA(+)_H(+) ANTIPORTER NHAA"/>
    <property type="match status" value="1"/>
</dbReference>
<reference evidence="13" key="1">
    <citation type="submission" date="2023-07" db="EMBL/GenBank/DDBJ databases">
        <title>Myceligenerans salitolerans sp. nov., a halotolerant actinomycete isolated from a salt lake in Xinjiang, China.</title>
        <authorList>
            <person name="Guan T."/>
        </authorList>
    </citation>
    <scope>NUCLEOTIDE SEQUENCE [LARGE SCALE GENOMIC DNA]</scope>
    <source>
        <strain evidence="13">XHU 5031</strain>
    </source>
</reference>
<dbReference type="InterPro" id="IPR004670">
    <property type="entry name" value="NhaA"/>
</dbReference>
<accession>A0ABS3I796</accession>
<dbReference type="InterPro" id="IPR023171">
    <property type="entry name" value="Na/H_antiporter_dom_sf"/>
</dbReference>
<keyword evidence="5 11" id="KW-0812">Transmembrane</keyword>
<evidence type="ECO:0000256" key="10">
    <source>
        <dbReference type="ARBA" id="ARBA00023201"/>
    </source>
</evidence>
<dbReference type="Pfam" id="PF06965">
    <property type="entry name" value="Na_H_antiport_1"/>
    <property type="match status" value="1"/>
</dbReference>
<organism evidence="12 13">
    <name type="scientific">Myceligenerans salitolerans</name>
    <dbReference type="NCBI Taxonomy" id="1230528"/>
    <lineage>
        <taxon>Bacteria</taxon>
        <taxon>Bacillati</taxon>
        <taxon>Actinomycetota</taxon>
        <taxon>Actinomycetes</taxon>
        <taxon>Micrococcales</taxon>
        <taxon>Promicromonosporaceae</taxon>
        <taxon>Myceligenerans</taxon>
    </lineage>
</organism>
<proteinExistence type="inferred from homology"/>
<dbReference type="PANTHER" id="PTHR30341">
    <property type="entry name" value="SODIUM ION/PROTON ANTIPORTER NHAA-RELATED"/>
    <property type="match status" value="1"/>
</dbReference>
<feature type="transmembrane region" description="Helical" evidence="11">
    <location>
        <begin position="276"/>
        <end position="293"/>
    </location>
</feature>
<evidence type="ECO:0000256" key="3">
    <source>
        <dbReference type="ARBA" id="ARBA00022449"/>
    </source>
</evidence>
<feature type="transmembrane region" description="Helical" evidence="11">
    <location>
        <begin position="341"/>
        <end position="365"/>
    </location>
</feature>
<feature type="transmembrane region" description="Helical" evidence="11">
    <location>
        <begin position="57"/>
        <end position="74"/>
    </location>
</feature>
<gene>
    <name evidence="11 12" type="primary">nhaA</name>
    <name evidence="12" type="ORF">J0911_07485</name>
</gene>
<evidence type="ECO:0000256" key="2">
    <source>
        <dbReference type="ARBA" id="ARBA00022448"/>
    </source>
</evidence>
<feature type="transmembrane region" description="Helical" evidence="11">
    <location>
        <begin position="145"/>
        <end position="166"/>
    </location>
</feature>
<keyword evidence="2 11" id="KW-0813">Transport</keyword>
<evidence type="ECO:0000256" key="6">
    <source>
        <dbReference type="ARBA" id="ARBA00022989"/>
    </source>
</evidence>
<evidence type="ECO:0000256" key="11">
    <source>
        <dbReference type="HAMAP-Rule" id="MF_01844"/>
    </source>
</evidence>
<keyword evidence="10 11" id="KW-0739">Sodium transport</keyword>